<keyword evidence="3" id="KW-1185">Reference proteome</keyword>
<dbReference type="GeneID" id="82150594"/>
<comment type="caution">
    <text evidence="2">The sequence shown here is derived from an EMBL/GenBank/DDBJ whole genome shotgun (WGS) entry which is preliminary data.</text>
</comment>
<name>A0A4Z0V5J3_9BACT</name>
<organism evidence="2 3">
    <name type="scientific">Duncaniella freteri</name>
    <dbReference type="NCBI Taxonomy" id="2530391"/>
    <lineage>
        <taxon>Bacteria</taxon>
        <taxon>Pseudomonadati</taxon>
        <taxon>Bacteroidota</taxon>
        <taxon>Bacteroidia</taxon>
        <taxon>Bacteroidales</taxon>
        <taxon>Muribaculaceae</taxon>
        <taxon>Duncaniella</taxon>
    </lineage>
</organism>
<evidence type="ECO:0000313" key="3">
    <source>
        <dbReference type="Proteomes" id="UP000297635"/>
    </source>
</evidence>
<proteinExistence type="predicted"/>
<protein>
    <submittedName>
        <fullName evidence="2">Uncharacterized protein</fullName>
    </submittedName>
</protein>
<dbReference type="Proteomes" id="UP000297635">
    <property type="component" value="Unassembled WGS sequence"/>
</dbReference>
<dbReference type="AlphaFoldDB" id="A0A4Z0V5J3"/>
<dbReference type="EMBL" id="SJSA01000002">
    <property type="protein sequence ID" value="TGG36633.1"/>
    <property type="molecule type" value="Genomic_DNA"/>
</dbReference>
<feature type="signal peptide" evidence="1">
    <location>
        <begin position="1"/>
        <end position="17"/>
    </location>
</feature>
<keyword evidence="1" id="KW-0732">Signal</keyword>
<dbReference type="RefSeq" id="WP_135472350.1">
    <property type="nucleotide sequence ID" value="NZ_SJSA01000002.1"/>
</dbReference>
<dbReference type="PROSITE" id="PS51257">
    <property type="entry name" value="PROKAR_LIPOPROTEIN"/>
    <property type="match status" value="1"/>
</dbReference>
<evidence type="ECO:0000256" key="1">
    <source>
        <dbReference type="SAM" id="SignalP"/>
    </source>
</evidence>
<feature type="chain" id="PRO_5021432548" evidence="1">
    <location>
        <begin position="18"/>
        <end position="229"/>
    </location>
</feature>
<reference evidence="2 3" key="1">
    <citation type="submission" date="2019-02" db="EMBL/GenBank/DDBJ databases">
        <title>Isolation and identification of novel species under the genus Muribaculum.</title>
        <authorList>
            <person name="Miyake S."/>
            <person name="Ding Y."/>
            <person name="Low A."/>
            <person name="Soh M."/>
            <person name="Seedorf H."/>
        </authorList>
    </citation>
    <scope>NUCLEOTIDE SEQUENCE [LARGE SCALE GENOMIC DNA]</scope>
    <source>
        <strain evidence="2 3">TLL-A3</strain>
    </source>
</reference>
<sequence>MKKFLLIWLMMVLMVVAGCKDERVVQFAQSEVQIVTSDGTIISVYDSYGDFSNCICRADDGTVVGAFLNNENGRVDILGYSPGETNVRIIDETTGGTLSMCRVRVLGPDDVDFEISDEQLSFQNTSQSIFVLKAQSKYNLMATSTNYTPSSLFYLSVESDNDEVAQVKLIECFPPNPDGQTNWHTKHNEFTHKFEYSYCEIPIELVGAGEACITISFANGSNGLKKMPY</sequence>
<evidence type="ECO:0000313" key="2">
    <source>
        <dbReference type="EMBL" id="TGG36633.1"/>
    </source>
</evidence>
<accession>A0A4Z0V5J3</accession>
<gene>
    <name evidence="2" type="ORF">EZ315_12405</name>
</gene>